<evidence type="ECO:0000256" key="1">
    <source>
        <dbReference type="SAM" id="MobiDB-lite"/>
    </source>
</evidence>
<comment type="caution">
    <text evidence="3">The sequence shown here is derived from an EMBL/GenBank/DDBJ whole genome shotgun (WGS) entry which is preliminary data.</text>
</comment>
<proteinExistence type="predicted"/>
<protein>
    <submittedName>
        <fullName evidence="3">Uncharacterized protein</fullName>
    </submittedName>
</protein>
<evidence type="ECO:0000313" key="4">
    <source>
        <dbReference type="Proteomes" id="UP001172708"/>
    </source>
</evidence>
<dbReference type="EMBL" id="JAUHQA010000001">
    <property type="protein sequence ID" value="MDN4479482.1"/>
    <property type="molecule type" value="Genomic_DNA"/>
</dbReference>
<keyword evidence="4" id="KW-1185">Reference proteome</keyword>
<organism evidence="3 4">
    <name type="scientific">Demequina muriae</name>
    <dbReference type="NCBI Taxonomy" id="3051664"/>
    <lineage>
        <taxon>Bacteria</taxon>
        <taxon>Bacillati</taxon>
        <taxon>Actinomycetota</taxon>
        <taxon>Actinomycetes</taxon>
        <taxon>Micrococcales</taxon>
        <taxon>Demequinaceae</taxon>
        <taxon>Demequina</taxon>
    </lineage>
</organism>
<name>A0ABT8GDH4_9MICO</name>
<feature type="compositionally biased region" description="Basic and acidic residues" evidence="1">
    <location>
        <begin position="1"/>
        <end position="13"/>
    </location>
</feature>
<keyword evidence="2" id="KW-1133">Transmembrane helix</keyword>
<dbReference type="Proteomes" id="UP001172708">
    <property type="component" value="Unassembled WGS sequence"/>
</dbReference>
<feature type="transmembrane region" description="Helical" evidence="2">
    <location>
        <begin position="37"/>
        <end position="59"/>
    </location>
</feature>
<keyword evidence="2" id="KW-0812">Transmembrane</keyword>
<evidence type="ECO:0000256" key="2">
    <source>
        <dbReference type="SAM" id="Phobius"/>
    </source>
</evidence>
<keyword evidence="2" id="KW-0472">Membrane</keyword>
<dbReference type="Gene3D" id="1.10.287.2610">
    <property type="match status" value="1"/>
</dbReference>
<evidence type="ECO:0000313" key="3">
    <source>
        <dbReference type="EMBL" id="MDN4479482.1"/>
    </source>
</evidence>
<gene>
    <name evidence="3" type="ORF">QQX02_00910</name>
</gene>
<accession>A0ABT8GDH4</accession>
<sequence length="185" mass="20409">MEHPDQWDSREIETTDSTAPAETVPARPRRTRRAARAIAWTVAGAGVAALTGLSGYLWITQSQWQDQNDELRAEALELGAQLATATAELESTAAELSTAQSHLIVAKEKVSTLADQDANATDDLTYAEDMVEQFRSCADEREELIGYLKQSSRYTASSLREAERSIDEFCDGLDSAWTEHLDAQE</sequence>
<dbReference type="RefSeq" id="WP_301140628.1">
    <property type="nucleotide sequence ID" value="NZ_JAUHQA010000001.1"/>
</dbReference>
<reference evidence="3" key="1">
    <citation type="submission" date="2023-06" db="EMBL/GenBank/DDBJ databases">
        <title>Egi l300058.</title>
        <authorList>
            <person name="Gao L."/>
            <person name="Fang B.-Z."/>
            <person name="Li W.-J."/>
        </authorList>
    </citation>
    <scope>NUCLEOTIDE SEQUENCE</scope>
    <source>
        <strain evidence="3">EGI L300058</strain>
    </source>
</reference>
<feature type="region of interest" description="Disordered" evidence="1">
    <location>
        <begin position="1"/>
        <end position="30"/>
    </location>
</feature>